<dbReference type="PANTHER" id="PTHR36452">
    <property type="entry name" value="CHROMOSOME 12, WHOLE GENOME SHOTGUN SEQUENCE"/>
    <property type="match status" value="1"/>
</dbReference>
<gene>
    <name evidence="1" type="ORF">DIU77_010620</name>
    <name evidence="2" type="ORF">DIU77_02085</name>
</gene>
<proteinExistence type="predicted"/>
<dbReference type="Pfam" id="PF09365">
    <property type="entry name" value="DUF2461"/>
    <property type="match status" value="1"/>
</dbReference>
<evidence type="ECO:0000313" key="1">
    <source>
        <dbReference type="EMBL" id="MFO7192682.1"/>
    </source>
</evidence>
<protein>
    <submittedName>
        <fullName evidence="1">DUF2461 domain-containing protein</fullName>
    </submittedName>
    <submittedName>
        <fullName evidence="2">TIGR02453 family protein</fullName>
    </submittedName>
</protein>
<reference evidence="1" key="4">
    <citation type="submission" date="2023-08" db="EMBL/GenBank/DDBJ databases">
        <authorList>
            <person name="Guima S.E.S."/>
            <person name="Martins L.F."/>
            <person name="Silva A.M."/>
            <person name="Setubal J.C."/>
        </authorList>
    </citation>
    <scope>NUCLEOTIDE SEQUENCE</scope>
    <source>
        <strain evidence="1">ZC4RG45</strain>
    </source>
</reference>
<sequence>MTFTGFGEHAIDFYDGLVADNSKAYWEDHLEIYRRDVRAPMEALLAELEPEFAPGFGTAKVFRPYRDVRFSRDKTPYKTHCGAVIEPRRGAGAYYVELSPRGLQVGGGMYHLESDQLARFRRAVDDDHHGPALVGILDELTSRGWEVRGERLKTRPRGFDDDHPRIDLLKHKSLWVRKEWEPDDTLHERGTLTRVRTAWRELRDLNEWALDHVGVSEKPRR</sequence>
<reference evidence="1" key="1">
    <citation type="submission" date="2018-05" db="EMBL/GenBank/DDBJ databases">
        <authorList>
            <person name="Moura L."/>
            <person name="Setubal J.C."/>
        </authorList>
    </citation>
    <scope>NUCLEOTIDE SEQUENCE</scope>
    <source>
        <strain evidence="1">ZC4RG45</strain>
    </source>
</reference>
<evidence type="ECO:0000313" key="2">
    <source>
        <dbReference type="EMBL" id="PZN00992.1"/>
    </source>
</evidence>
<comment type="caution">
    <text evidence="2">The sequence shown here is derived from an EMBL/GenBank/DDBJ whole genome shotgun (WGS) entry which is preliminary data.</text>
</comment>
<reference evidence="1 3" key="3">
    <citation type="journal article" date="2021" name="BMC Genomics">
        <title>Genome-resolved metagenome and metatranscriptome analyses of thermophilic composting reveal key bacterial players and their metabolic interactions.</title>
        <authorList>
            <person name="Braga L.P.P."/>
            <person name="Pereira R.V."/>
            <person name="Martins L.F."/>
            <person name="Moura L.M.S."/>
            <person name="Sanchez F.B."/>
            <person name="Patane J.S.L."/>
            <person name="da Silva A.M."/>
            <person name="Setubal J.C."/>
        </authorList>
    </citation>
    <scope>NUCLEOTIDE SEQUENCE [LARGE SCALE GENOMIC DNA]</scope>
    <source>
        <strain evidence="1">ZC4RG45</strain>
    </source>
</reference>
<dbReference type="EMBL" id="QGUI02000120">
    <property type="protein sequence ID" value="MFO7192682.1"/>
    <property type="molecule type" value="Genomic_DNA"/>
</dbReference>
<dbReference type="PANTHER" id="PTHR36452:SF1">
    <property type="entry name" value="DUF2461 DOMAIN-CONTAINING PROTEIN"/>
    <property type="match status" value="1"/>
</dbReference>
<reference evidence="2" key="2">
    <citation type="submission" date="2018-05" db="EMBL/GenBank/DDBJ databases">
        <authorList>
            <person name="Lanie J.A."/>
            <person name="Ng W.-L."/>
            <person name="Kazmierczak K.M."/>
            <person name="Andrzejewski T.M."/>
            <person name="Davidsen T.M."/>
            <person name="Wayne K.J."/>
            <person name="Tettelin H."/>
            <person name="Glass J.I."/>
            <person name="Rusch D."/>
            <person name="Podicherti R."/>
            <person name="Tsui H.-C.T."/>
            <person name="Winkler M.E."/>
        </authorList>
    </citation>
    <scope>NUCLEOTIDE SEQUENCE</scope>
    <source>
        <strain evidence="2">ZC4RG45</strain>
    </source>
</reference>
<dbReference type="Proteomes" id="UP000249324">
    <property type="component" value="Unassembled WGS sequence"/>
</dbReference>
<dbReference type="AlphaFoldDB" id="A0A2W4JRG7"/>
<dbReference type="InterPro" id="IPR015996">
    <property type="entry name" value="UCP028451"/>
</dbReference>
<dbReference type="PIRSF" id="PIRSF028451">
    <property type="entry name" value="UCP028451"/>
    <property type="match status" value="1"/>
</dbReference>
<name>A0A2W4JRG7_9PSEU</name>
<dbReference type="NCBIfam" id="TIGR02453">
    <property type="entry name" value="TIGR02453 family protein"/>
    <property type="match status" value="1"/>
</dbReference>
<dbReference type="InterPro" id="IPR012808">
    <property type="entry name" value="CHP02453"/>
</dbReference>
<dbReference type="EMBL" id="QGUI01000044">
    <property type="protein sequence ID" value="PZN00992.1"/>
    <property type="molecule type" value="Genomic_DNA"/>
</dbReference>
<accession>A0A2W4JRG7</accession>
<organism evidence="2">
    <name type="scientific">Thermocrispum agreste</name>
    <dbReference type="NCBI Taxonomy" id="37925"/>
    <lineage>
        <taxon>Bacteria</taxon>
        <taxon>Bacillati</taxon>
        <taxon>Actinomycetota</taxon>
        <taxon>Actinomycetes</taxon>
        <taxon>Pseudonocardiales</taxon>
        <taxon>Pseudonocardiaceae</taxon>
        <taxon>Thermocrispum</taxon>
    </lineage>
</organism>
<evidence type="ECO:0000313" key="3">
    <source>
        <dbReference type="Proteomes" id="UP000249324"/>
    </source>
</evidence>